<feature type="transmembrane region" description="Helical" evidence="1">
    <location>
        <begin position="81"/>
        <end position="100"/>
    </location>
</feature>
<protein>
    <recommendedName>
        <fullName evidence="4">Transmembrane protein</fullName>
    </recommendedName>
</protein>
<keyword evidence="1" id="KW-1133">Transmembrane helix</keyword>
<keyword evidence="1" id="KW-0812">Transmembrane</keyword>
<gene>
    <name evidence="2" type="ORF">ATO7_00065</name>
</gene>
<comment type="caution">
    <text evidence="2">The sequence shown here is derived from an EMBL/GenBank/DDBJ whole genome shotgun (WGS) entry which is preliminary data.</text>
</comment>
<keyword evidence="3" id="KW-1185">Reference proteome</keyword>
<sequence length="138" mass="14483">MNPAVAYRQIALGDLLLFTVLAVPGLGSWMIGLLVQMNASMQWSGALQIAPGSALLVHLIGVLGAGLAWLRLSLGLMPQTLRVSVAVKFTAAALFGLGVGMGAPSIFLVLGAVDLIQALILLVFCRFQSSHLKDVEKT</sequence>
<keyword evidence="1" id="KW-0472">Membrane</keyword>
<feature type="transmembrane region" description="Helical" evidence="1">
    <location>
        <begin position="12"/>
        <end position="35"/>
    </location>
</feature>
<feature type="transmembrane region" description="Helical" evidence="1">
    <location>
        <begin position="55"/>
        <end position="74"/>
    </location>
</feature>
<reference evidence="2 3" key="1">
    <citation type="submission" date="2013-04" db="EMBL/GenBank/DDBJ databases">
        <title>Oceanococcus atlanticus 22II-S10r2 Genome Sequencing.</title>
        <authorList>
            <person name="Lai Q."/>
            <person name="Li G."/>
            <person name="Shao Z."/>
        </authorList>
    </citation>
    <scope>NUCLEOTIDE SEQUENCE [LARGE SCALE GENOMIC DNA]</scope>
    <source>
        <strain evidence="2 3">22II-S10r2</strain>
    </source>
</reference>
<dbReference type="STRING" id="1317117.ATO7_00065"/>
<evidence type="ECO:0000313" key="2">
    <source>
        <dbReference type="EMBL" id="ORE88222.1"/>
    </source>
</evidence>
<accession>A0A1Y1SEZ0</accession>
<feature type="transmembrane region" description="Helical" evidence="1">
    <location>
        <begin position="106"/>
        <end position="127"/>
    </location>
</feature>
<organism evidence="2 3">
    <name type="scientific">Oceanococcus atlanticus</name>
    <dbReference type="NCBI Taxonomy" id="1317117"/>
    <lineage>
        <taxon>Bacteria</taxon>
        <taxon>Pseudomonadati</taxon>
        <taxon>Pseudomonadota</taxon>
        <taxon>Gammaproteobacteria</taxon>
        <taxon>Chromatiales</taxon>
        <taxon>Oceanococcaceae</taxon>
        <taxon>Oceanococcus</taxon>
    </lineage>
</organism>
<evidence type="ECO:0008006" key="4">
    <source>
        <dbReference type="Google" id="ProtNLM"/>
    </source>
</evidence>
<name>A0A1Y1SEZ0_9GAMM</name>
<evidence type="ECO:0000256" key="1">
    <source>
        <dbReference type="SAM" id="Phobius"/>
    </source>
</evidence>
<dbReference type="EMBL" id="AQQV01000001">
    <property type="protein sequence ID" value="ORE88222.1"/>
    <property type="molecule type" value="Genomic_DNA"/>
</dbReference>
<evidence type="ECO:0000313" key="3">
    <source>
        <dbReference type="Proteomes" id="UP000192342"/>
    </source>
</evidence>
<proteinExistence type="predicted"/>
<dbReference type="Proteomes" id="UP000192342">
    <property type="component" value="Unassembled WGS sequence"/>
</dbReference>
<dbReference type="AlphaFoldDB" id="A0A1Y1SEZ0"/>